<feature type="compositionally biased region" description="Basic and acidic residues" evidence="1">
    <location>
        <begin position="1"/>
        <end position="31"/>
    </location>
</feature>
<evidence type="ECO:0000313" key="3">
    <source>
        <dbReference type="Proteomes" id="UP001596150"/>
    </source>
</evidence>
<reference evidence="3" key="1">
    <citation type="journal article" date="2019" name="Int. J. Syst. Evol. Microbiol.">
        <title>The Global Catalogue of Microorganisms (GCM) 10K type strain sequencing project: providing services to taxonomists for standard genome sequencing and annotation.</title>
        <authorList>
            <consortium name="The Broad Institute Genomics Platform"/>
            <consortium name="The Broad Institute Genome Sequencing Center for Infectious Disease"/>
            <person name="Wu L."/>
            <person name="Ma J."/>
        </authorList>
    </citation>
    <scope>NUCLEOTIDE SEQUENCE [LARGE SCALE GENOMIC DNA]</scope>
    <source>
        <strain evidence="3">KACC 12633</strain>
    </source>
</reference>
<keyword evidence="3" id="KW-1185">Reference proteome</keyword>
<evidence type="ECO:0000313" key="2">
    <source>
        <dbReference type="EMBL" id="MFC5517911.1"/>
    </source>
</evidence>
<sequence>MELKIHKSGEDEARTDNTVDPTIERRLETSMKKGSAALRRSAAALKKIEDILKSRQL</sequence>
<feature type="region of interest" description="Disordered" evidence="1">
    <location>
        <begin position="1"/>
        <end position="38"/>
    </location>
</feature>
<protein>
    <submittedName>
        <fullName evidence="2">Uncharacterized protein</fullName>
    </submittedName>
</protein>
<proteinExistence type="predicted"/>
<evidence type="ECO:0000256" key="1">
    <source>
        <dbReference type="SAM" id="MobiDB-lite"/>
    </source>
</evidence>
<organism evidence="2 3">
    <name type="scientific">Kaistia terrae</name>
    <dbReference type="NCBI Taxonomy" id="537017"/>
    <lineage>
        <taxon>Bacteria</taxon>
        <taxon>Pseudomonadati</taxon>
        <taxon>Pseudomonadota</taxon>
        <taxon>Alphaproteobacteria</taxon>
        <taxon>Hyphomicrobiales</taxon>
        <taxon>Kaistiaceae</taxon>
        <taxon>Kaistia</taxon>
    </lineage>
</organism>
<dbReference type="Proteomes" id="UP001596150">
    <property type="component" value="Unassembled WGS sequence"/>
</dbReference>
<name>A0ABW0PZ46_9HYPH</name>
<dbReference type="RefSeq" id="WP_266345296.1">
    <property type="nucleotide sequence ID" value="NZ_JAPKNH010000007.1"/>
</dbReference>
<comment type="caution">
    <text evidence="2">The sequence shown here is derived from an EMBL/GenBank/DDBJ whole genome shotgun (WGS) entry which is preliminary data.</text>
</comment>
<gene>
    <name evidence="2" type="ORF">ACFPP9_19180</name>
</gene>
<dbReference type="EMBL" id="JBHSML010000012">
    <property type="protein sequence ID" value="MFC5517911.1"/>
    <property type="molecule type" value="Genomic_DNA"/>
</dbReference>
<accession>A0ABW0PZ46</accession>